<name>A0A510PQL7_MICAE</name>
<evidence type="ECO:0000313" key="2">
    <source>
        <dbReference type="Proteomes" id="UP000321223"/>
    </source>
</evidence>
<dbReference type="EMBL" id="BHVU01000639">
    <property type="protein sequence ID" value="GCA96176.1"/>
    <property type="molecule type" value="Genomic_DNA"/>
</dbReference>
<dbReference type="AlphaFoldDB" id="A0A510PQL7"/>
<proteinExistence type="predicted"/>
<organism evidence="1 2">
    <name type="scientific">Microcystis aeruginosa 11-30S32</name>
    <dbReference type="NCBI Taxonomy" id="2358142"/>
    <lineage>
        <taxon>Bacteria</taxon>
        <taxon>Bacillati</taxon>
        <taxon>Cyanobacteriota</taxon>
        <taxon>Cyanophyceae</taxon>
        <taxon>Oscillatoriophycideae</taxon>
        <taxon>Chroococcales</taxon>
        <taxon>Microcystaceae</taxon>
        <taxon>Microcystis</taxon>
    </lineage>
</organism>
<comment type="caution">
    <text evidence="1">The sequence shown here is derived from an EMBL/GenBank/DDBJ whole genome shotgun (WGS) entry which is preliminary data.</text>
</comment>
<accession>A0A510PQL7</accession>
<protein>
    <submittedName>
        <fullName evidence="1">Uncharacterized protein</fullName>
    </submittedName>
</protein>
<evidence type="ECO:0000313" key="1">
    <source>
        <dbReference type="EMBL" id="GCA96176.1"/>
    </source>
</evidence>
<sequence>DQFCLSIFYHDFYIELSADDSLRVLADLELSLVAHFHSKNCIHKFIAEF</sequence>
<dbReference type="Proteomes" id="UP000321223">
    <property type="component" value="Unassembled WGS sequence"/>
</dbReference>
<reference evidence="1 2" key="1">
    <citation type="journal article" date="2019" name="Appl. Environ. Microbiol.">
        <title>Co-occurrence of broad and narrow host-range viruses infecting the toxic bloom-forming cyanobacterium Microcystis aeruginosa.</title>
        <authorList>
            <person name="Morimoto D."/>
            <person name="Tominaga K."/>
            <person name="Nishimura Y."/>
            <person name="Yoshida N."/>
            <person name="Kimura S."/>
            <person name="Sako Y."/>
            <person name="Yoshida T."/>
        </authorList>
    </citation>
    <scope>NUCLEOTIDE SEQUENCE [LARGE SCALE GENOMIC DNA]</scope>
    <source>
        <strain evidence="1 2">11-30S32</strain>
    </source>
</reference>
<gene>
    <name evidence="1" type="ORF">MAE30S32_48280</name>
</gene>
<feature type="non-terminal residue" evidence="1">
    <location>
        <position position="1"/>
    </location>
</feature>